<name>A0A521F093_9RHOB</name>
<evidence type="ECO:0000313" key="1">
    <source>
        <dbReference type="EMBL" id="SMO89575.1"/>
    </source>
</evidence>
<dbReference type="OrthoDB" id="9778250at2"/>
<accession>A0A521F093</accession>
<keyword evidence="2" id="KW-1185">Reference proteome</keyword>
<proteinExistence type="predicted"/>
<dbReference type="RefSeq" id="WP_142664183.1">
    <property type="nucleotide sequence ID" value="NZ_FXTK01000017.1"/>
</dbReference>
<dbReference type="AlphaFoldDB" id="A0A521F093"/>
<reference evidence="1 2" key="1">
    <citation type="submission" date="2017-05" db="EMBL/GenBank/DDBJ databases">
        <authorList>
            <person name="Varghese N."/>
            <person name="Submissions S."/>
        </authorList>
    </citation>
    <scope>NUCLEOTIDE SEQUENCE [LARGE SCALE GENOMIC DNA]</scope>
    <source>
        <strain evidence="1 2">DSM 100094</strain>
    </source>
</reference>
<organism evidence="1 2">
    <name type="scientific">Paracoccus laeviglucosivorans</name>
    <dbReference type="NCBI Taxonomy" id="1197861"/>
    <lineage>
        <taxon>Bacteria</taxon>
        <taxon>Pseudomonadati</taxon>
        <taxon>Pseudomonadota</taxon>
        <taxon>Alphaproteobacteria</taxon>
        <taxon>Rhodobacterales</taxon>
        <taxon>Paracoccaceae</taxon>
        <taxon>Paracoccus</taxon>
    </lineage>
</organism>
<dbReference type="Proteomes" id="UP000319014">
    <property type="component" value="Unassembled WGS sequence"/>
</dbReference>
<evidence type="ECO:0000313" key="2">
    <source>
        <dbReference type="Proteomes" id="UP000319014"/>
    </source>
</evidence>
<dbReference type="EMBL" id="FXTK01000017">
    <property type="protein sequence ID" value="SMO89575.1"/>
    <property type="molecule type" value="Genomic_DNA"/>
</dbReference>
<sequence>MISESLKGKALRISITFERTTDLSPAVRRGIEQVILTSTEAQTAVWIAGRLTYRTDRTEEEVIADWELHGFSSSDFASVSTGPWVDRRRNRKWTARERRIR</sequence>
<gene>
    <name evidence="1" type="ORF">SAMN06265221_11733</name>
</gene>
<protein>
    <submittedName>
        <fullName evidence="1">Uncharacterized protein</fullName>
    </submittedName>
</protein>